<dbReference type="Proteomes" id="UP000593564">
    <property type="component" value="Unassembled WGS sequence"/>
</dbReference>
<feature type="coiled-coil region" evidence="1">
    <location>
        <begin position="15"/>
        <end position="56"/>
    </location>
</feature>
<keyword evidence="3" id="KW-1185">Reference proteome</keyword>
<sequence length="478" mass="54979">MKERDTQISCILREQQELQHKISKRNLERKKMENEVKRMEMEQKNCSLKVEKLIEKHAWITLEKHRFGRRGTDFDFASCDPHTARKDFEKLQAKQSGLEKQVNKKVMEMFEKSEDEYNHLISKKNVIKNDKTKINMVIAELDEKKKETLKVTWVKMVLRFVLHLEVFGNSPCQNLAGGQRSLLALSLILALLLFKPAPLHILDENLSRDLRSSAQQPARASSAKYAHDIAEVRSSAKSHISVLLQATKNCWNQGFSARARVDAALDLSHTQNIGRMIKTQFPHSQFIVVSLKEGMFNNANVLFRTKFVDAACTCHVSLMVESAWFYHRTITRTGLLRVEKCSSDFARGNDRNRAHRMPGLAGGFRLSDFHSPFHLVLQHTSGRQFFIVGRHSFIVGRQRHTFGQQVADSHHSWPAGHWSTPHHCFGKVQQKVLGDTLQTEPLKSKLESFSWRKLRHASSSFQAELNLALHFVRLDSEP</sequence>
<dbReference type="EMBL" id="JACBKZ010000006">
    <property type="protein sequence ID" value="KAF5947701.1"/>
    <property type="molecule type" value="Genomic_DNA"/>
</dbReference>
<reference evidence="3" key="1">
    <citation type="journal article" date="2020" name="Nat. Commun.">
        <title>Genome assembly of wild tea tree DASZ reveals pedigree and selection history of tea varieties.</title>
        <authorList>
            <person name="Zhang W."/>
            <person name="Zhang Y."/>
            <person name="Qiu H."/>
            <person name="Guo Y."/>
            <person name="Wan H."/>
            <person name="Zhang X."/>
            <person name="Scossa F."/>
            <person name="Alseekh S."/>
            <person name="Zhang Q."/>
            <person name="Wang P."/>
            <person name="Xu L."/>
            <person name="Schmidt M.H."/>
            <person name="Jia X."/>
            <person name="Li D."/>
            <person name="Zhu A."/>
            <person name="Guo F."/>
            <person name="Chen W."/>
            <person name="Ni D."/>
            <person name="Usadel B."/>
            <person name="Fernie A.R."/>
            <person name="Wen W."/>
        </authorList>
    </citation>
    <scope>NUCLEOTIDE SEQUENCE [LARGE SCALE GENOMIC DNA]</scope>
    <source>
        <strain evidence="3">cv. G240</strain>
    </source>
</reference>
<dbReference type="SUPFAM" id="SSF52540">
    <property type="entry name" value="P-loop containing nucleoside triphosphate hydrolases"/>
    <property type="match status" value="1"/>
</dbReference>
<organism evidence="2 3">
    <name type="scientific">Camellia sinensis</name>
    <name type="common">Tea plant</name>
    <name type="synonym">Thea sinensis</name>
    <dbReference type="NCBI Taxonomy" id="4442"/>
    <lineage>
        <taxon>Eukaryota</taxon>
        <taxon>Viridiplantae</taxon>
        <taxon>Streptophyta</taxon>
        <taxon>Embryophyta</taxon>
        <taxon>Tracheophyta</taxon>
        <taxon>Spermatophyta</taxon>
        <taxon>Magnoliopsida</taxon>
        <taxon>eudicotyledons</taxon>
        <taxon>Gunneridae</taxon>
        <taxon>Pentapetalae</taxon>
        <taxon>asterids</taxon>
        <taxon>Ericales</taxon>
        <taxon>Theaceae</taxon>
        <taxon>Camellia</taxon>
    </lineage>
</organism>
<dbReference type="InterPro" id="IPR027417">
    <property type="entry name" value="P-loop_NTPase"/>
</dbReference>
<name>A0A7J7H621_CAMSI</name>
<evidence type="ECO:0000313" key="2">
    <source>
        <dbReference type="EMBL" id="KAF5947701.1"/>
    </source>
</evidence>
<evidence type="ECO:0008006" key="4">
    <source>
        <dbReference type="Google" id="ProtNLM"/>
    </source>
</evidence>
<dbReference type="PANTHER" id="PTHR43977">
    <property type="entry name" value="STRUCTURAL MAINTENANCE OF CHROMOSOMES PROTEIN 3"/>
    <property type="match status" value="1"/>
</dbReference>
<evidence type="ECO:0000313" key="3">
    <source>
        <dbReference type="Proteomes" id="UP000593564"/>
    </source>
</evidence>
<keyword evidence="1" id="KW-0175">Coiled coil</keyword>
<protein>
    <recommendedName>
        <fullName evidence="4">RecF/RecN/SMC N-terminal domain-containing protein</fullName>
    </recommendedName>
</protein>
<dbReference type="Gene3D" id="3.40.50.300">
    <property type="entry name" value="P-loop containing nucleotide triphosphate hydrolases"/>
    <property type="match status" value="2"/>
</dbReference>
<gene>
    <name evidence="2" type="ORF">HYC85_013658</name>
</gene>
<evidence type="ECO:0000256" key="1">
    <source>
        <dbReference type="SAM" id="Coils"/>
    </source>
</evidence>
<accession>A0A7J7H621</accession>
<proteinExistence type="predicted"/>
<dbReference type="AlphaFoldDB" id="A0A7J7H621"/>
<reference evidence="2 3" key="2">
    <citation type="submission" date="2020-07" db="EMBL/GenBank/DDBJ databases">
        <title>Genome assembly of wild tea tree DASZ reveals pedigree and selection history of tea varieties.</title>
        <authorList>
            <person name="Zhang W."/>
        </authorList>
    </citation>
    <scope>NUCLEOTIDE SEQUENCE [LARGE SCALE GENOMIC DNA]</scope>
    <source>
        <strain evidence="3">cv. G240</strain>
        <tissue evidence="2">Leaf</tissue>
    </source>
</reference>
<comment type="caution">
    <text evidence="2">The sequence shown here is derived from an EMBL/GenBank/DDBJ whole genome shotgun (WGS) entry which is preliminary data.</text>
</comment>